<comment type="caution">
    <text evidence="1">The sequence shown here is derived from an EMBL/GenBank/DDBJ whole genome shotgun (WGS) entry which is preliminary data.</text>
</comment>
<dbReference type="InterPro" id="IPR011042">
    <property type="entry name" value="6-blade_b-propeller_TolB-like"/>
</dbReference>
<dbReference type="PANTHER" id="PTHR24104">
    <property type="entry name" value="E3 UBIQUITIN-PROTEIN LIGASE NHLRC1-RELATED"/>
    <property type="match status" value="1"/>
</dbReference>
<dbReference type="GO" id="GO:0008270">
    <property type="term" value="F:zinc ion binding"/>
    <property type="evidence" value="ECO:0007669"/>
    <property type="project" value="UniProtKB-KW"/>
</dbReference>
<sequence length="411" mass="46507">MKIGYWIIGLLLTLFILAVPVTGLAQYDNKVLKPDMMQGEYGNGTGQIYRPISVATDKDCNIYVLHDSYIDINDSSRHKRVVSIYDKYGNHLITFDVVKRTTKELNPAPLGDLISSNYYYDVTASELYVGEDGKIYVLSAYDVLIFDEKGKYRSQFTVWPNANWIYRYKDTSYHYPKGIYVDNMTRIYTSTGSLPSEHAILVYSYDGRLLNKMNTPTNGLTDLFADKDGTIHLLEEDSKTITLYDRYLNKIDTIKLDYKGEDKITSITMMPDGKFVASANGVFVFGENGRYVNHFKDYDAAKKMNCTRPVATDIEKRIITISGQEDSDKTARPILIYLTERNGANPTAGTGYDPNNTPAPTYNGNIELTPDYEGGWIKAYRKDYQPVACCVPYAPLYLIFQGFNLIAGSIP</sequence>
<dbReference type="EMBL" id="PGCK01000002">
    <property type="protein sequence ID" value="MCD1293861.1"/>
    <property type="molecule type" value="Genomic_DNA"/>
</dbReference>
<dbReference type="PANTHER" id="PTHR24104:SF25">
    <property type="entry name" value="PROTEIN LIN-41"/>
    <property type="match status" value="1"/>
</dbReference>
<keyword evidence="2" id="KW-1185">Reference proteome</keyword>
<reference evidence="1 2" key="1">
    <citation type="submission" date="2017-11" db="EMBL/GenBank/DDBJ databases">
        <title>Isolation and Characterization of Family Methanocellaceae Species from Potential Methane Hydrate Area Offshore Southwestern Taiwan.</title>
        <authorList>
            <person name="Zhang W.-L."/>
            <person name="Chen W.-C."/>
            <person name="Lai M.-C."/>
            <person name="Chen S.-C."/>
        </authorList>
    </citation>
    <scope>NUCLEOTIDE SEQUENCE [LARGE SCALE GENOMIC DNA]</scope>
    <source>
        <strain evidence="1 2">CWC-04</strain>
    </source>
</reference>
<dbReference type="Proteomes" id="UP001320159">
    <property type="component" value="Unassembled WGS sequence"/>
</dbReference>
<gene>
    <name evidence="1" type="ORF">CUJ83_02465</name>
</gene>
<dbReference type="GO" id="GO:0000209">
    <property type="term" value="P:protein polyubiquitination"/>
    <property type="evidence" value="ECO:0007669"/>
    <property type="project" value="TreeGrafter"/>
</dbReference>
<dbReference type="InterPro" id="IPR050952">
    <property type="entry name" value="TRIM-NHL_E3_ligases"/>
</dbReference>
<dbReference type="AlphaFoldDB" id="A0AAP2W699"/>
<evidence type="ECO:0000313" key="2">
    <source>
        <dbReference type="Proteomes" id="UP001320159"/>
    </source>
</evidence>
<proteinExistence type="predicted"/>
<dbReference type="GO" id="GO:0061630">
    <property type="term" value="F:ubiquitin protein ligase activity"/>
    <property type="evidence" value="ECO:0007669"/>
    <property type="project" value="TreeGrafter"/>
</dbReference>
<dbReference type="GO" id="GO:0043161">
    <property type="term" value="P:proteasome-mediated ubiquitin-dependent protein catabolic process"/>
    <property type="evidence" value="ECO:0007669"/>
    <property type="project" value="TreeGrafter"/>
</dbReference>
<organism evidence="1 2">
    <name type="scientific">Methanooceanicella nereidis</name>
    <dbReference type="NCBI Taxonomy" id="2052831"/>
    <lineage>
        <taxon>Archaea</taxon>
        <taxon>Methanobacteriati</taxon>
        <taxon>Methanobacteriota</taxon>
        <taxon>Stenosarchaea group</taxon>
        <taxon>Methanomicrobia</taxon>
        <taxon>Methanocellales</taxon>
        <taxon>Methanocellaceae</taxon>
        <taxon>Methanooceanicella</taxon>
    </lineage>
</organism>
<dbReference type="RefSeq" id="WP_230740274.1">
    <property type="nucleotide sequence ID" value="NZ_PGCK01000002.1"/>
</dbReference>
<name>A0AAP2W699_9EURY</name>
<dbReference type="SUPFAM" id="SSF101898">
    <property type="entry name" value="NHL repeat"/>
    <property type="match status" value="1"/>
</dbReference>
<evidence type="ECO:0000313" key="1">
    <source>
        <dbReference type="EMBL" id="MCD1293861.1"/>
    </source>
</evidence>
<dbReference type="Gene3D" id="2.120.10.30">
    <property type="entry name" value="TolB, C-terminal domain"/>
    <property type="match status" value="1"/>
</dbReference>
<protein>
    <submittedName>
        <fullName evidence="1">Uncharacterized protein</fullName>
    </submittedName>
</protein>
<accession>A0AAP2W699</accession>